<dbReference type="OrthoDB" id="85914at2157"/>
<name>A0A166CKM9_9EURY</name>
<keyword evidence="1" id="KW-1133">Transmembrane helix</keyword>
<protein>
    <submittedName>
        <fullName evidence="2">Uncharacterized protein</fullName>
    </submittedName>
</protein>
<feature type="transmembrane region" description="Helical" evidence="1">
    <location>
        <begin position="12"/>
        <end position="34"/>
    </location>
</feature>
<comment type="caution">
    <text evidence="2">The sequence shown here is derived from an EMBL/GenBank/DDBJ whole genome shotgun (WGS) entry which is preliminary data.</text>
</comment>
<dbReference type="RefSeq" id="WP_067260585.1">
    <property type="nucleotide sequence ID" value="NZ_LWMW01000158.1"/>
</dbReference>
<gene>
    <name evidence="2" type="ORF">MBCUT_20000</name>
</gene>
<reference evidence="2 3" key="1">
    <citation type="submission" date="2016-04" db="EMBL/GenBank/DDBJ databases">
        <title>Genome sequence of Methanobrevibacter cuticularis DSM 11139.</title>
        <authorList>
            <person name="Poehlein A."/>
            <person name="Seedorf H."/>
            <person name="Daniel R."/>
        </authorList>
    </citation>
    <scope>NUCLEOTIDE SEQUENCE [LARGE SCALE GENOMIC DNA]</scope>
    <source>
        <strain evidence="2 3">DSM 11139</strain>
    </source>
</reference>
<proteinExistence type="predicted"/>
<sequence>MSIYKDSKGVLFSTDFLLGLFLFIIAIGMMINIIDNSDDKILNSLEVNNLERLTSEIADYLINNPGSPENWENLNDYNDVSPGLAIRNGNNDTIINSISFKKIKILENEQYETLIDRNIFNDEIKSSIAIYPFNENLDPITIGNDVINKNISNVVVVNRTITCDFLSSLALVSIINENRDIIYDKLCNHDIIDNGNDISELDHVENQDFIWICKEFKVKRSELENNNYYLLFNKESTKINSHWILDSSKTEINIENSITSPIINLNRYFEDNLANESSLIFYLHCKVPKKDKNKFECVLASVPYDLNLDNINIDYFKTQNSYFILKTWYE</sequence>
<dbReference type="EMBL" id="LWMW01000158">
    <property type="protein sequence ID" value="KZX14610.1"/>
    <property type="molecule type" value="Genomic_DNA"/>
</dbReference>
<dbReference type="Proteomes" id="UP000077275">
    <property type="component" value="Unassembled WGS sequence"/>
</dbReference>
<keyword evidence="3" id="KW-1185">Reference proteome</keyword>
<accession>A0A166CKM9</accession>
<keyword evidence="1" id="KW-0812">Transmembrane</keyword>
<evidence type="ECO:0000256" key="1">
    <source>
        <dbReference type="SAM" id="Phobius"/>
    </source>
</evidence>
<dbReference type="PATRIC" id="fig|47311.3.peg.2185"/>
<evidence type="ECO:0000313" key="2">
    <source>
        <dbReference type="EMBL" id="KZX14610.1"/>
    </source>
</evidence>
<keyword evidence="1" id="KW-0472">Membrane</keyword>
<dbReference type="AlphaFoldDB" id="A0A166CKM9"/>
<evidence type="ECO:0000313" key="3">
    <source>
        <dbReference type="Proteomes" id="UP000077275"/>
    </source>
</evidence>
<organism evidence="2 3">
    <name type="scientific">Methanobrevibacter cuticularis</name>
    <dbReference type="NCBI Taxonomy" id="47311"/>
    <lineage>
        <taxon>Archaea</taxon>
        <taxon>Methanobacteriati</taxon>
        <taxon>Methanobacteriota</taxon>
        <taxon>Methanomada group</taxon>
        <taxon>Methanobacteria</taxon>
        <taxon>Methanobacteriales</taxon>
        <taxon>Methanobacteriaceae</taxon>
        <taxon>Methanobrevibacter</taxon>
    </lineage>
</organism>